<proteinExistence type="predicted"/>
<protein>
    <submittedName>
        <fullName evidence="1">Uncharacterized protein</fullName>
    </submittedName>
</protein>
<reference evidence="2" key="1">
    <citation type="journal article" date="2011" name="Nat. Biotechnol.">
        <title>The genomic sequence of the Chinese hamster ovary (CHO)-K1 cell line.</title>
        <authorList>
            <person name="Xu X."/>
            <person name="Nagarajan H."/>
            <person name="Lewis N.E."/>
            <person name="Pan S."/>
            <person name="Cai Z."/>
            <person name="Liu X."/>
            <person name="Chen W."/>
            <person name="Xie M."/>
            <person name="Wang W."/>
            <person name="Hammond S."/>
            <person name="Andersen M.R."/>
            <person name="Neff N."/>
            <person name="Passarelli B."/>
            <person name="Koh W."/>
            <person name="Fan H.C."/>
            <person name="Wang J."/>
            <person name="Gui Y."/>
            <person name="Lee K.H."/>
            <person name="Betenbaugh M.J."/>
            <person name="Quake S.R."/>
            <person name="Famili I."/>
            <person name="Palsson B.O."/>
            <person name="Wang J."/>
        </authorList>
    </citation>
    <scope>NUCLEOTIDE SEQUENCE [LARGE SCALE GENOMIC DNA]</scope>
    <source>
        <strain evidence="2">CHO K1 cell line</strain>
    </source>
</reference>
<name>G3GRC9_CRIGR</name>
<dbReference type="Proteomes" id="UP000001075">
    <property type="component" value="Unassembled WGS sequence"/>
</dbReference>
<gene>
    <name evidence="1" type="ORF">I79_000072</name>
</gene>
<accession>G3GRC9</accession>
<dbReference type="EMBL" id="JH000002">
    <property type="protein sequence ID" value="EGV92529.1"/>
    <property type="molecule type" value="Genomic_DNA"/>
</dbReference>
<dbReference type="InParanoid" id="G3GRC9"/>
<dbReference type="AlphaFoldDB" id="G3GRC9"/>
<organism evidence="1 2">
    <name type="scientific">Cricetulus griseus</name>
    <name type="common">Chinese hamster</name>
    <name type="synonym">Cricetulus barabensis griseus</name>
    <dbReference type="NCBI Taxonomy" id="10029"/>
    <lineage>
        <taxon>Eukaryota</taxon>
        <taxon>Metazoa</taxon>
        <taxon>Chordata</taxon>
        <taxon>Craniata</taxon>
        <taxon>Vertebrata</taxon>
        <taxon>Euteleostomi</taxon>
        <taxon>Mammalia</taxon>
        <taxon>Eutheria</taxon>
        <taxon>Euarchontoglires</taxon>
        <taxon>Glires</taxon>
        <taxon>Rodentia</taxon>
        <taxon>Myomorpha</taxon>
        <taxon>Muroidea</taxon>
        <taxon>Cricetidae</taxon>
        <taxon>Cricetinae</taxon>
        <taxon>Cricetulus</taxon>
    </lineage>
</organism>
<evidence type="ECO:0000313" key="2">
    <source>
        <dbReference type="Proteomes" id="UP000001075"/>
    </source>
</evidence>
<evidence type="ECO:0000313" key="1">
    <source>
        <dbReference type="EMBL" id="EGV92529.1"/>
    </source>
</evidence>
<sequence>MMENHHSLLPLEAQLPSACPQCHSALCKAALELTLLILSGCFLWGMWGNWLFALQMETLVHVVPLSGYVAVIGTSQWEARMNTILLPGFFPFLLCGSRYDVTLKPSFHPGMVVLAYNPSTWSMEIYAHLKFKVILSDTVSWKLAWVT</sequence>